<organism evidence="8 9">
    <name type="scientific">Pseudobacter ginsenosidimutans</name>
    <dbReference type="NCBI Taxonomy" id="661488"/>
    <lineage>
        <taxon>Bacteria</taxon>
        <taxon>Pseudomonadati</taxon>
        <taxon>Bacteroidota</taxon>
        <taxon>Chitinophagia</taxon>
        <taxon>Chitinophagales</taxon>
        <taxon>Chitinophagaceae</taxon>
        <taxon>Pseudobacter</taxon>
    </lineage>
</organism>
<protein>
    <submittedName>
        <fullName evidence="8">RNA polymerase sigma-70 factor (ECF subfamily)</fullName>
    </submittedName>
</protein>
<keyword evidence="4" id="KW-0804">Transcription</keyword>
<keyword evidence="3" id="KW-0731">Sigma factor</keyword>
<keyword evidence="5" id="KW-0812">Transmembrane</keyword>
<dbReference type="Gene3D" id="1.10.1740.10">
    <property type="match status" value="1"/>
</dbReference>
<dbReference type="InterPro" id="IPR014284">
    <property type="entry name" value="RNA_pol_sigma-70_dom"/>
</dbReference>
<evidence type="ECO:0000313" key="8">
    <source>
        <dbReference type="EMBL" id="RZS76588.1"/>
    </source>
</evidence>
<dbReference type="GO" id="GO:0016987">
    <property type="term" value="F:sigma factor activity"/>
    <property type="evidence" value="ECO:0007669"/>
    <property type="project" value="UniProtKB-KW"/>
</dbReference>
<dbReference type="SUPFAM" id="SSF88946">
    <property type="entry name" value="Sigma2 domain of RNA polymerase sigma factors"/>
    <property type="match status" value="1"/>
</dbReference>
<dbReference type="InterPro" id="IPR007627">
    <property type="entry name" value="RNA_pol_sigma70_r2"/>
</dbReference>
<feature type="domain" description="RNA polymerase sigma factor 70 region 4 type 2" evidence="7">
    <location>
        <begin position="113"/>
        <end position="164"/>
    </location>
</feature>
<evidence type="ECO:0000259" key="6">
    <source>
        <dbReference type="Pfam" id="PF04542"/>
    </source>
</evidence>
<dbReference type="GO" id="GO:0003677">
    <property type="term" value="F:DNA binding"/>
    <property type="evidence" value="ECO:0007669"/>
    <property type="project" value="InterPro"/>
</dbReference>
<gene>
    <name evidence="8" type="ORF">EV199_2474</name>
</gene>
<dbReference type="InterPro" id="IPR013249">
    <property type="entry name" value="RNA_pol_sigma70_r4_t2"/>
</dbReference>
<keyword evidence="2" id="KW-0805">Transcription regulation</keyword>
<proteinExistence type="inferred from homology"/>
<evidence type="ECO:0000256" key="1">
    <source>
        <dbReference type="ARBA" id="ARBA00010641"/>
    </source>
</evidence>
<dbReference type="EMBL" id="SGXA01000001">
    <property type="protein sequence ID" value="RZS76588.1"/>
    <property type="molecule type" value="Genomic_DNA"/>
</dbReference>
<evidence type="ECO:0000313" key="9">
    <source>
        <dbReference type="Proteomes" id="UP000293874"/>
    </source>
</evidence>
<evidence type="ECO:0000259" key="7">
    <source>
        <dbReference type="Pfam" id="PF08281"/>
    </source>
</evidence>
<keyword evidence="9" id="KW-1185">Reference proteome</keyword>
<keyword evidence="5" id="KW-0472">Membrane</keyword>
<dbReference type="Pfam" id="PF08281">
    <property type="entry name" value="Sigma70_r4_2"/>
    <property type="match status" value="1"/>
</dbReference>
<dbReference type="InterPro" id="IPR013325">
    <property type="entry name" value="RNA_pol_sigma_r2"/>
</dbReference>
<dbReference type="SUPFAM" id="SSF88659">
    <property type="entry name" value="Sigma3 and sigma4 domains of RNA polymerase sigma factors"/>
    <property type="match status" value="1"/>
</dbReference>
<feature type="domain" description="RNA polymerase sigma-70 region 2" evidence="6">
    <location>
        <begin position="20"/>
        <end position="84"/>
    </location>
</feature>
<dbReference type="OrthoDB" id="663247at2"/>
<dbReference type="GO" id="GO:0006352">
    <property type="term" value="P:DNA-templated transcription initiation"/>
    <property type="evidence" value="ECO:0007669"/>
    <property type="project" value="InterPro"/>
</dbReference>
<dbReference type="Gene3D" id="1.10.10.10">
    <property type="entry name" value="Winged helix-like DNA-binding domain superfamily/Winged helix DNA-binding domain"/>
    <property type="match status" value="1"/>
</dbReference>
<keyword evidence="5" id="KW-1133">Transmembrane helix</keyword>
<dbReference type="Pfam" id="PF04542">
    <property type="entry name" value="Sigma70_r2"/>
    <property type="match status" value="1"/>
</dbReference>
<dbReference type="AlphaFoldDB" id="A0A4Q7N677"/>
<comment type="caution">
    <text evidence="8">The sequence shown here is derived from an EMBL/GenBank/DDBJ whole genome shotgun (WGS) entry which is preliminary data.</text>
</comment>
<dbReference type="InterPro" id="IPR013324">
    <property type="entry name" value="RNA_pol_sigma_r3/r4-like"/>
</dbReference>
<evidence type="ECO:0000256" key="2">
    <source>
        <dbReference type="ARBA" id="ARBA00023015"/>
    </source>
</evidence>
<evidence type="ECO:0000256" key="3">
    <source>
        <dbReference type="ARBA" id="ARBA00023082"/>
    </source>
</evidence>
<dbReference type="InterPro" id="IPR039425">
    <property type="entry name" value="RNA_pol_sigma-70-like"/>
</dbReference>
<name>A0A4Q7N677_9BACT</name>
<sequence length="186" mass="21850">MSLIDGLKTSNETALRRAFELFQEPLYRYIFDKTRSPELAKEVVQLTFIKLWKYRHSLKAEISLSSVLFRIARTIMIDELRKQKALRKAELHQSGPVQWELVTESVSYNDTLRKLELLIRQMPPVRQRVFRLSRLNCYSYSEIASMLSISTKTVENHIHLALKFIKPFFPVLIFMSGTLLFNIVLL</sequence>
<evidence type="ECO:0000256" key="5">
    <source>
        <dbReference type="SAM" id="Phobius"/>
    </source>
</evidence>
<feature type="transmembrane region" description="Helical" evidence="5">
    <location>
        <begin position="168"/>
        <end position="185"/>
    </location>
</feature>
<dbReference type="RefSeq" id="WP_130540883.1">
    <property type="nucleotide sequence ID" value="NZ_CP042431.1"/>
</dbReference>
<dbReference type="Proteomes" id="UP000293874">
    <property type="component" value="Unassembled WGS sequence"/>
</dbReference>
<dbReference type="NCBIfam" id="TIGR02937">
    <property type="entry name" value="sigma70-ECF"/>
    <property type="match status" value="1"/>
</dbReference>
<dbReference type="PANTHER" id="PTHR43133:SF46">
    <property type="entry name" value="RNA POLYMERASE SIGMA-70 FACTOR ECF SUBFAMILY"/>
    <property type="match status" value="1"/>
</dbReference>
<accession>A0A4Q7N677</accession>
<dbReference type="PANTHER" id="PTHR43133">
    <property type="entry name" value="RNA POLYMERASE ECF-TYPE SIGMA FACTO"/>
    <property type="match status" value="1"/>
</dbReference>
<evidence type="ECO:0000256" key="4">
    <source>
        <dbReference type="ARBA" id="ARBA00023163"/>
    </source>
</evidence>
<comment type="similarity">
    <text evidence="1">Belongs to the sigma-70 factor family. ECF subfamily.</text>
</comment>
<dbReference type="InterPro" id="IPR036388">
    <property type="entry name" value="WH-like_DNA-bd_sf"/>
</dbReference>
<reference evidence="8 9" key="1">
    <citation type="submission" date="2019-02" db="EMBL/GenBank/DDBJ databases">
        <title>Genomic Encyclopedia of Type Strains, Phase IV (KMG-IV): sequencing the most valuable type-strain genomes for metagenomic binning, comparative biology and taxonomic classification.</title>
        <authorList>
            <person name="Goeker M."/>
        </authorList>
    </citation>
    <scope>NUCLEOTIDE SEQUENCE [LARGE SCALE GENOMIC DNA]</scope>
    <source>
        <strain evidence="8 9">DSM 18116</strain>
    </source>
</reference>